<evidence type="ECO:0000313" key="3">
    <source>
        <dbReference type="Proteomes" id="UP000319014"/>
    </source>
</evidence>
<evidence type="ECO:0000256" key="1">
    <source>
        <dbReference type="SAM" id="MobiDB-lite"/>
    </source>
</evidence>
<evidence type="ECO:0000313" key="2">
    <source>
        <dbReference type="EMBL" id="SMO79418.1"/>
    </source>
</evidence>
<dbReference type="OrthoDB" id="983041at2"/>
<accession>A0A521E644</accession>
<dbReference type="Proteomes" id="UP000319014">
    <property type="component" value="Unassembled WGS sequence"/>
</dbReference>
<sequence length="337" mass="36793">MTNPTPPRDDAPLYEAQFCKGIPSDCCDYGVVELRQGVEVCRVWTQENAHLIASSMNRRADQPARAGMGADLPIAKTVCQHCQRVTLIPQEVLKAAPLPTEAKKEWHPEDGPNPACDRCGYFIDSLGGCMCGRKPLGEMMAKASPPTEAGNMEMPSAYPYVPTFTSDSTNATPPAATTDNTGLVTRLRSASKHRYIEQNYPCVAEAADALASREAPPAAQVTDAARDVLAERQRQISAEGWTPEHDDAHWREEMALAAACYAIGNSSVIGSAPPKWPWADAWWKPTTPRRNLVKAGALILAEIERLDRQAKTLRHDSPTASLVRDRFNPESEADDAS</sequence>
<keyword evidence="3" id="KW-1185">Reference proteome</keyword>
<organism evidence="2 3">
    <name type="scientific">Paracoccus laeviglucosivorans</name>
    <dbReference type="NCBI Taxonomy" id="1197861"/>
    <lineage>
        <taxon>Bacteria</taxon>
        <taxon>Pseudomonadati</taxon>
        <taxon>Pseudomonadota</taxon>
        <taxon>Alphaproteobacteria</taxon>
        <taxon>Rhodobacterales</taxon>
        <taxon>Paracoccaceae</taxon>
        <taxon>Paracoccus</taxon>
    </lineage>
</organism>
<protein>
    <submittedName>
        <fullName evidence="2">Uncharacterized protein</fullName>
    </submittedName>
</protein>
<reference evidence="2 3" key="1">
    <citation type="submission" date="2017-05" db="EMBL/GenBank/DDBJ databases">
        <authorList>
            <person name="Varghese N."/>
            <person name="Submissions S."/>
        </authorList>
    </citation>
    <scope>NUCLEOTIDE SEQUENCE [LARGE SCALE GENOMIC DNA]</scope>
    <source>
        <strain evidence="2 3">DSM 100094</strain>
    </source>
</reference>
<feature type="region of interest" description="Disordered" evidence="1">
    <location>
        <begin position="310"/>
        <end position="337"/>
    </location>
</feature>
<feature type="compositionally biased region" description="Basic and acidic residues" evidence="1">
    <location>
        <begin position="310"/>
        <end position="329"/>
    </location>
</feature>
<proteinExistence type="predicted"/>
<dbReference type="RefSeq" id="WP_142663597.1">
    <property type="nucleotide sequence ID" value="NZ_FXTK01000011.1"/>
</dbReference>
<gene>
    <name evidence="2" type="ORF">SAMN06265221_11180</name>
</gene>
<name>A0A521E644_9RHOB</name>
<dbReference type="AlphaFoldDB" id="A0A521E644"/>
<dbReference type="EMBL" id="FXTK01000011">
    <property type="protein sequence ID" value="SMO79418.1"/>
    <property type="molecule type" value="Genomic_DNA"/>
</dbReference>